<dbReference type="EMBL" id="AMGM01000037">
    <property type="protein sequence ID" value="EKB48946.1"/>
    <property type="molecule type" value="Genomic_DNA"/>
</dbReference>
<evidence type="ECO:0000259" key="1">
    <source>
        <dbReference type="Pfam" id="PF13648"/>
    </source>
</evidence>
<dbReference type="RefSeq" id="WP_009185459.1">
    <property type="nucleotide sequence ID" value="NZ_AMGM01000037.1"/>
</dbReference>
<dbReference type="AlphaFoldDB" id="K1L2B7"/>
<accession>K1L2B7</accession>
<evidence type="ECO:0000313" key="2">
    <source>
        <dbReference type="EMBL" id="EKB48946.1"/>
    </source>
</evidence>
<dbReference type="OrthoDB" id="838963at2"/>
<name>K1L2B7_CECL9</name>
<organism evidence="2 3">
    <name type="scientific">Cecembia lonarensis (strain CCUG 58316 / KCTC 22772 / LW9)</name>
    <dbReference type="NCBI Taxonomy" id="1225176"/>
    <lineage>
        <taxon>Bacteria</taxon>
        <taxon>Pseudomonadati</taxon>
        <taxon>Bacteroidota</taxon>
        <taxon>Cytophagia</taxon>
        <taxon>Cytophagales</taxon>
        <taxon>Cyclobacteriaceae</taxon>
        <taxon>Cecembia</taxon>
    </lineage>
</organism>
<dbReference type="InterPro" id="IPR024311">
    <property type="entry name" value="Lipocalin-like"/>
</dbReference>
<dbReference type="Proteomes" id="UP000004478">
    <property type="component" value="Unassembled WGS sequence"/>
</dbReference>
<comment type="caution">
    <text evidence="2">The sequence shown here is derived from an EMBL/GenBank/DDBJ whole genome shotgun (WGS) entry which is preliminary data.</text>
</comment>
<dbReference type="Pfam" id="PF13648">
    <property type="entry name" value="Lipocalin_4"/>
    <property type="match status" value="1"/>
</dbReference>
<evidence type="ECO:0000313" key="3">
    <source>
        <dbReference type="Proteomes" id="UP000004478"/>
    </source>
</evidence>
<feature type="domain" description="Lipocalin-like" evidence="1">
    <location>
        <begin position="34"/>
        <end position="144"/>
    </location>
</feature>
<sequence>MKNRSYFSPAILVMAFIVFFSSCRDKEEPVVSPIVGTWSYSTFQLDLQVNGQTLEQFLISLGATPQEAEALANQIRNDFFSNADFAGTVLQFKADGTYEITVNGRLDESGTYELRNGNTLLRLTSDSETQEFQVKELTNSRLTILLEEEESGDFFEEGSPVLVKLQLELSFVK</sequence>
<proteinExistence type="predicted"/>
<reference evidence="2 3" key="1">
    <citation type="journal article" date="2012" name="J. Bacteriol.">
        <title>Draft Genome Sequence of Cecembia lonarensis Strain LW9T, Isolated from Lonar Lake, a Haloalkaline Lake in India.</title>
        <authorList>
            <person name="Shivaji S."/>
            <person name="Ara S."/>
            <person name="Singh A."/>
            <person name="Pinnaka A.K."/>
        </authorList>
    </citation>
    <scope>NUCLEOTIDE SEQUENCE [LARGE SCALE GENOMIC DNA]</scope>
    <source>
        <strain evidence="2 3">LW9</strain>
    </source>
</reference>
<gene>
    <name evidence="2" type="ORF">B879_02435</name>
</gene>
<dbReference type="PROSITE" id="PS51257">
    <property type="entry name" value="PROKAR_LIPOPROTEIN"/>
    <property type="match status" value="1"/>
</dbReference>
<keyword evidence="3" id="KW-1185">Reference proteome</keyword>
<protein>
    <recommendedName>
        <fullName evidence="1">Lipocalin-like domain-containing protein</fullName>
    </recommendedName>
</protein>